<name>A0A3R5QYM7_9CLOT</name>
<dbReference type="EMBL" id="CP025746">
    <property type="protein sequence ID" value="QAA35318.1"/>
    <property type="molecule type" value="Genomic_DNA"/>
</dbReference>
<organism evidence="1 2">
    <name type="scientific">Clostridium manihotivorum</name>
    <dbReference type="NCBI Taxonomy" id="2320868"/>
    <lineage>
        <taxon>Bacteria</taxon>
        <taxon>Bacillati</taxon>
        <taxon>Bacillota</taxon>
        <taxon>Clostridia</taxon>
        <taxon>Eubacteriales</taxon>
        <taxon>Clostridiaceae</taxon>
        <taxon>Clostridium</taxon>
    </lineage>
</organism>
<sequence length="73" mass="8256">MCGQYITPHEVIQLHELITLKNLSLTKCITMSPLVSDDELKTIIKDNIPAEQLQIRELKAYMDQSAVAQNNNS</sequence>
<reference evidence="1 2" key="1">
    <citation type="submission" date="2018-01" db="EMBL/GenBank/DDBJ databases">
        <title>Genome Sequencing and Assembly of Anaerobacter polyendosporus strain CT4.</title>
        <authorList>
            <person name="Tachaapaikoon C."/>
            <person name="Sutheeworapong S."/>
            <person name="Jenjaroenpun P."/>
            <person name="Wongsurawat T."/>
            <person name="Nookeaw I."/>
            <person name="Cheawchanlertfa P."/>
            <person name="Kosugi A."/>
            <person name="Cheevadhanarak S."/>
            <person name="Ratanakhanokchai K."/>
        </authorList>
    </citation>
    <scope>NUCLEOTIDE SEQUENCE [LARGE SCALE GENOMIC DNA]</scope>
    <source>
        <strain evidence="1 2">CT4</strain>
    </source>
</reference>
<accession>A0A3R5QYM7</accession>
<gene>
    <name evidence="1" type="ORF">C1I91_15625</name>
</gene>
<dbReference type="AlphaFoldDB" id="A0A3R5QYM7"/>
<protein>
    <submittedName>
        <fullName evidence="1">Spore coat protein</fullName>
    </submittedName>
</protein>
<dbReference type="KEGG" id="cmah:C1I91_15625"/>
<keyword evidence="1" id="KW-0946">Virion</keyword>
<dbReference type="Proteomes" id="UP000286268">
    <property type="component" value="Chromosome"/>
</dbReference>
<evidence type="ECO:0000313" key="1">
    <source>
        <dbReference type="EMBL" id="QAA35318.1"/>
    </source>
</evidence>
<proteinExistence type="predicted"/>
<dbReference type="OrthoDB" id="1913674at2"/>
<keyword evidence="2" id="KW-1185">Reference proteome</keyword>
<evidence type="ECO:0000313" key="2">
    <source>
        <dbReference type="Proteomes" id="UP000286268"/>
    </source>
</evidence>
<keyword evidence="1" id="KW-0167">Capsid protein</keyword>